<dbReference type="RefSeq" id="WP_091797637.1">
    <property type="nucleotide sequence ID" value="NZ_CP016353.1"/>
</dbReference>
<dbReference type="STRING" id="530584.SAMN05421630_1011008"/>
<dbReference type="InterPro" id="IPR005097">
    <property type="entry name" value="Sacchrp_dh_NADP-bd"/>
</dbReference>
<dbReference type="EMBL" id="FMZE01000001">
    <property type="protein sequence ID" value="SDC25607.1"/>
    <property type="molecule type" value="Genomic_DNA"/>
</dbReference>
<dbReference type="Proteomes" id="UP000199494">
    <property type="component" value="Unassembled WGS sequence"/>
</dbReference>
<dbReference type="PANTHER" id="PTHR43781:SF1">
    <property type="entry name" value="SACCHAROPINE DEHYDROGENASE"/>
    <property type="match status" value="1"/>
</dbReference>
<reference evidence="1 2" key="1">
    <citation type="submission" date="2016-10" db="EMBL/GenBank/DDBJ databases">
        <authorList>
            <person name="de Groot N.N."/>
        </authorList>
    </citation>
    <scope>NUCLEOTIDE SEQUENCE [LARGE SCALE GENOMIC DNA]</scope>
    <source>
        <strain evidence="1 2">CGMCC 4.5506</strain>
    </source>
</reference>
<dbReference type="PANTHER" id="PTHR43781">
    <property type="entry name" value="SACCHAROPINE DEHYDROGENASE"/>
    <property type="match status" value="1"/>
</dbReference>
<keyword evidence="2" id="KW-1185">Reference proteome</keyword>
<dbReference type="InterPro" id="IPR036291">
    <property type="entry name" value="NAD(P)-bd_dom_sf"/>
</dbReference>
<sequence length="339" mass="34984">MTSPRIAVLGGYGAVGGVAVARLAPHGRVRAGGRSPSRADPPPGVELSTVDIAEPESLARFCSGANIVLNCAGPSYRVLDIVARAALAEGAAYVDVAGDIPAHRALGDTTGTAVFSAGAMPGLTGLLPRLVTTTGADVRVHVGGAVRMPPASAADVLLARGPDFGEPGALWRDGAIVRHALAPERRVTVPGFPCLVDAMPFLPAEGARLAEELAPGQLRFHSVYVSEAIPSALAMAWADDPEYLSEHTESLVAAAHRDLRGRDPFYVLTARSGDKAVTLRAADPYQLSGVVAAVTVRAVLDGLVPPGTHFADQVLDARAVADVLHHDPLVESVTVEGIP</sequence>
<dbReference type="SUPFAM" id="SSF51735">
    <property type="entry name" value="NAD(P)-binding Rossmann-fold domains"/>
    <property type="match status" value="1"/>
</dbReference>
<protein>
    <submittedName>
        <fullName evidence="1">Saccharopine dehydrogenase NADP binding domain-containing protein</fullName>
    </submittedName>
</protein>
<dbReference type="OrthoDB" id="4414717at2"/>
<organism evidence="1 2">
    <name type="scientific">Prauserella marina</name>
    <dbReference type="NCBI Taxonomy" id="530584"/>
    <lineage>
        <taxon>Bacteria</taxon>
        <taxon>Bacillati</taxon>
        <taxon>Actinomycetota</taxon>
        <taxon>Actinomycetes</taxon>
        <taxon>Pseudonocardiales</taxon>
        <taxon>Pseudonocardiaceae</taxon>
        <taxon>Prauserella</taxon>
    </lineage>
</organism>
<dbReference type="KEGG" id="pmad:BAY61_13125"/>
<evidence type="ECO:0000313" key="1">
    <source>
        <dbReference type="EMBL" id="SDC25607.1"/>
    </source>
</evidence>
<accession>A0A222VPE0</accession>
<proteinExistence type="predicted"/>
<dbReference type="AlphaFoldDB" id="A0A222VPE0"/>
<evidence type="ECO:0000313" key="2">
    <source>
        <dbReference type="Proteomes" id="UP000199494"/>
    </source>
</evidence>
<dbReference type="Gene3D" id="3.40.50.720">
    <property type="entry name" value="NAD(P)-binding Rossmann-like Domain"/>
    <property type="match status" value="1"/>
</dbReference>
<name>A0A222VPE0_9PSEU</name>
<dbReference type="Pfam" id="PF03435">
    <property type="entry name" value="Sacchrp_dh_NADP"/>
    <property type="match status" value="1"/>
</dbReference>
<gene>
    <name evidence="1" type="ORF">SAMN05421630_1011008</name>
</gene>